<evidence type="ECO:0000313" key="2">
    <source>
        <dbReference type="EMBL" id="KJA25270.1"/>
    </source>
</evidence>
<gene>
    <name evidence="2" type="ORF">HYPSUDRAFT_135050</name>
</gene>
<dbReference type="EMBL" id="KN817532">
    <property type="protein sequence ID" value="KJA25270.1"/>
    <property type="molecule type" value="Genomic_DNA"/>
</dbReference>
<dbReference type="AlphaFoldDB" id="A0A0D2Q164"/>
<accession>A0A0D2Q164</accession>
<dbReference type="STRING" id="945553.A0A0D2Q164"/>
<evidence type="ECO:0000313" key="3">
    <source>
        <dbReference type="Proteomes" id="UP000054270"/>
    </source>
</evidence>
<protein>
    <recommendedName>
        <fullName evidence="4">Phosphatidylglycerol lysyltransferase C-terminal domain-containing protein</fullName>
    </recommendedName>
</protein>
<dbReference type="OMA" id="YQIKHAV"/>
<organism evidence="2 3">
    <name type="scientific">Hypholoma sublateritium (strain FD-334 SS-4)</name>
    <dbReference type="NCBI Taxonomy" id="945553"/>
    <lineage>
        <taxon>Eukaryota</taxon>
        <taxon>Fungi</taxon>
        <taxon>Dikarya</taxon>
        <taxon>Basidiomycota</taxon>
        <taxon>Agaricomycotina</taxon>
        <taxon>Agaricomycetes</taxon>
        <taxon>Agaricomycetidae</taxon>
        <taxon>Agaricales</taxon>
        <taxon>Agaricineae</taxon>
        <taxon>Strophariaceae</taxon>
        <taxon>Hypholoma</taxon>
    </lineage>
</organism>
<sequence>MTSLEVPVPHHAGIPPTTTSHFTWAGSAADPSRSPSVSNEHVRGVPPPPGVPSGSGPAYHSADNEDTLADLIAKYGNASSHAWLDTERYKIWRSSQPIPESAFTPAQGYFQREHYAFAWGNPLVSSPAALEKTARAFIAFAEASRLHPIWCCVDHDLEAVLASPTLGWATMSCIYEDVLDPAHVVELIDPKLEHHTPAAEHLMKSLANAEKGHVAVHEVKYGTWKAAEREAVEAGIKESGVHSGIEFRTMAAKPWLDEEHRRYWISVVGVIILSQSAPTSWQVVKCISFHPSTAGITEKLITTALKDLHSEHEERAKQTPSIAVVPAETQAGAQIGATPSVPADDTRTLDRLAVSFGITAASHLHQGHNLGGWKVSVLSRTYKAVSGMAGLQKVTLFRKQFEATEEPMFICYPANRFGFLSIGPLLLALRK</sequence>
<dbReference type="Proteomes" id="UP000054270">
    <property type="component" value="Unassembled WGS sequence"/>
</dbReference>
<evidence type="ECO:0000256" key="1">
    <source>
        <dbReference type="SAM" id="MobiDB-lite"/>
    </source>
</evidence>
<reference evidence="3" key="1">
    <citation type="submission" date="2014-04" db="EMBL/GenBank/DDBJ databases">
        <title>Evolutionary Origins and Diversification of the Mycorrhizal Mutualists.</title>
        <authorList>
            <consortium name="DOE Joint Genome Institute"/>
            <consortium name="Mycorrhizal Genomics Consortium"/>
            <person name="Kohler A."/>
            <person name="Kuo A."/>
            <person name="Nagy L.G."/>
            <person name="Floudas D."/>
            <person name="Copeland A."/>
            <person name="Barry K.W."/>
            <person name="Cichocki N."/>
            <person name="Veneault-Fourrey C."/>
            <person name="LaButti K."/>
            <person name="Lindquist E.A."/>
            <person name="Lipzen A."/>
            <person name="Lundell T."/>
            <person name="Morin E."/>
            <person name="Murat C."/>
            <person name="Riley R."/>
            <person name="Ohm R."/>
            <person name="Sun H."/>
            <person name="Tunlid A."/>
            <person name="Henrissat B."/>
            <person name="Grigoriev I.V."/>
            <person name="Hibbett D.S."/>
            <person name="Martin F."/>
        </authorList>
    </citation>
    <scope>NUCLEOTIDE SEQUENCE [LARGE SCALE GENOMIC DNA]</scope>
    <source>
        <strain evidence="3">FD-334 SS-4</strain>
    </source>
</reference>
<keyword evidence="3" id="KW-1185">Reference proteome</keyword>
<evidence type="ECO:0008006" key="4">
    <source>
        <dbReference type="Google" id="ProtNLM"/>
    </source>
</evidence>
<feature type="region of interest" description="Disordered" evidence="1">
    <location>
        <begin position="1"/>
        <end position="62"/>
    </location>
</feature>
<dbReference type="OrthoDB" id="372395at2759"/>
<name>A0A0D2Q164_HYPSF</name>
<proteinExistence type="predicted"/>